<reference evidence="7 8" key="1">
    <citation type="journal article" date="2016" name="Nat. Commun.">
        <title>Thousands of microbial genomes shed light on interconnected biogeochemical processes in an aquifer system.</title>
        <authorList>
            <person name="Anantharaman K."/>
            <person name="Brown C.T."/>
            <person name="Hug L.A."/>
            <person name="Sharon I."/>
            <person name="Castelle C.J."/>
            <person name="Probst A.J."/>
            <person name="Thomas B.C."/>
            <person name="Singh A."/>
            <person name="Wilkins M.J."/>
            <person name="Karaoz U."/>
            <person name="Brodie E.L."/>
            <person name="Williams K.H."/>
            <person name="Hubbard S.S."/>
            <person name="Banfield J.F."/>
        </authorList>
    </citation>
    <scope>NUCLEOTIDE SEQUENCE [LARGE SCALE GENOMIC DNA]</scope>
</reference>
<evidence type="ECO:0000256" key="6">
    <source>
        <dbReference type="PROSITE-ProRule" id="PRU00339"/>
    </source>
</evidence>
<dbReference type="Gene3D" id="1.25.40.10">
    <property type="entry name" value="Tetratricopeptide repeat domain"/>
    <property type="match status" value="2"/>
</dbReference>
<dbReference type="InterPro" id="IPR019734">
    <property type="entry name" value="TPR_rpt"/>
</dbReference>
<dbReference type="Proteomes" id="UP000177230">
    <property type="component" value="Unassembled WGS sequence"/>
</dbReference>
<accession>A0A1F5RF91</accession>
<evidence type="ECO:0000313" key="8">
    <source>
        <dbReference type="Proteomes" id="UP000177230"/>
    </source>
</evidence>
<evidence type="ECO:0000256" key="5">
    <source>
        <dbReference type="ARBA" id="ARBA00038253"/>
    </source>
</evidence>
<sequence>MNAARKALREKFYLNPHGNISDIYESRGEVHHLIGNYDQALSDFSRNLFVSEKLKDEKREAKAIGQIGNVYLHQSDFEKAETRFHDSLALYRKNNGSEGMAYCYRQLGKTFQYKEKFQEASELFNKSLEIYNNLEEENGVNAVLLNIADNLISIEKYNEALKLIQGKLLLLTNKVNLIRAYQVCGKAMREMGNHEGSIEYFNKAFSLSREIGEKSSMVNILCDIGLEYYSRDDYPKAKKLFKECHNLAVQQNMTFMKVVALLNIGDVCHRMKDDREAMIYLDKVISQDVNIEGIKNEAKRLVEEIQFVLKGGEKR</sequence>
<dbReference type="GO" id="GO:0005737">
    <property type="term" value="C:cytoplasm"/>
    <property type="evidence" value="ECO:0007669"/>
    <property type="project" value="UniProtKB-SubCell"/>
</dbReference>
<dbReference type="Pfam" id="PF13181">
    <property type="entry name" value="TPR_8"/>
    <property type="match status" value="1"/>
</dbReference>
<dbReference type="PANTHER" id="PTHR46630">
    <property type="entry name" value="TETRATRICOPEPTIDE REPEAT PROTEIN 29"/>
    <property type="match status" value="1"/>
</dbReference>
<dbReference type="Pfam" id="PF13424">
    <property type="entry name" value="TPR_12"/>
    <property type="match status" value="2"/>
</dbReference>
<keyword evidence="2" id="KW-0963">Cytoplasm</keyword>
<feature type="repeat" description="TPR" evidence="6">
    <location>
        <begin position="21"/>
        <end position="54"/>
    </location>
</feature>
<evidence type="ECO:0000256" key="3">
    <source>
        <dbReference type="ARBA" id="ARBA00022737"/>
    </source>
</evidence>
<evidence type="ECO:0000256" key="4">
    <source>
        <dbReference type="ARBA" id="ARBA00022803"/>
    </source>
</evidence>
<feature type="repeat" description="TPR" evidence="6">
    <location>
        <begin position="61"/>
        <end position="94"/>
    </location>
</feature>
<dbReference type="SUPFAM" id="SSF48452">
    <property type="entry name" value="TPR-like"/>
    <property type="match status" value="2"/>
</dbReference>
<dbReference type="EMBL" id="MFFM01000026">
    <property type="protein sequence ID" value="OGF13100.1"/>
    <property type="molecule type" value="Genomic_DNA"/>
</dbReference>
<organism evidence="7 8">
    <name type="scientific">Candidatus Edwardsbacteria bacterium GWF2_54_11</name>
    <dbReference type="NCBI Taxonomy" id="1817851"/>
    <lineage>
        <taxon>Bacteria</taxon>
        <taxon>Candidatus Edwardsiibacteriota</taxon>
    </lineage>
</organism>
<feature type="repeat" description="TPR" evidence="6">
    <location>
        <begin position="101"/>
        <end position="134"/>
    </location>
</feature>
<evidence type="ECO:0000313" key="7">
    <source>
        <dbReference type="EMBL" id="OGF13100.1"/>
    </source>
</evidence>
<comment type="similarity">
    <text evidence="5">Belongs to the Rap family.</text>
</comment>
<dbReference type="InterPro" id="IPR011990">
    <property type="entry name" value="TPR-like_helical_dom_sf"/>
</dbReference>
<proteinExistence type="inferred from homology"/>
<keyword evidence="3" id="KW-0677">Repeat</keyword>
<dbReference type="PROSITE" id="PS50005">
    <property type="entry name" value="TPR"/>
    <property type="match status" value="4"/>
</dbReference>
<gene>
    <name evidence="7" type="ORF">A2024_04800</name>
</gene>
<comment type="caution">
    <text evidence="7">The sequence shown here is derived from an EMBL/GenBank/DDBJ whole genome shotgun (WGS) entry which is preliminary data.</text>
</comment>
<dbReference type="InterPro" id="IPR051476">
    <property type="entry name" value="Bac_ResReg_Asp_Phosphatase"/>
</dbReference>
<protein>
    <submittedName>
        <fullName evidence="7">Uncharacterized protein</fullName>
    </submittedName>
</protein>
<evidence type="ECO:0000256" key="1">
    <source>
        <dbReference type="ARBA" id="ARBA00004496"/>
    </source>
</evidence>
<dbReference type="SMART" id="SM00028">
    <property type="entry name" value="TPR"/>
    <property type="match status" value="6"/>
</dbReference>
<evidence type="ECO:0000256" key="2">
    <source>
        <dbReference type="ARBA" id="ARBA00022490"/>
    </source>
</evidence>
<name>A0A1F5RF91_9BACT</name>
<feature type="repeat" description="TPR" evidence="6">
    <location>
        <begin position="178"/>
        <end position="211"/>
    </location>
</feature>
<dbReference type="PANTHER" id="PTHR46630:SF1">
    <property type="entry name" value="TETRATRICOPEPTIDE REPEAT PROTEIN 29"/>
    <property type="match status" value="1"/>
</dbReference>
<dbReference type="AlphaFoldDB" id="A0A1F5RF91"/>
<keyword evidence="4 6" id="KW-0802">TPR repeat</keyword>
<comment type="subcellular location">
    <subcellularLocation>
        <location evidence="1">Cytoplasm</location>
    </subcellularLocation>
</comment>